<organism evidence="2 3">
    <name type="scientific">candidate division MSBL1 archaeon SCGC-AAA259E19</name>
    <dbReference type="NCBI Taxonomy" id="1698264"/>
    <lineage>
        <taxon>Archaea</taxon>
        <taxon>Methanobacteriati</taxon>
        <taxon>Methanobacteriota</taxon>
        <taxon>candidate division MSBL1</taxon>
    </lineage>
</organism>
<proteinExistence type="predicted"/>
<dbReference type="InterPro" id="IPR029063">
    <property type="entry name" value="SAM-dependent_MTases_sf"/>
</dbReference>
<reference evidence="2 3" key="1">
    <citation type="journal article" date="2016" name="Sci. Rep.">
        <title>Metabolic traits of an uncultured archaeal lineage -MSBL1- from brine pools of the Red Sea.</title>
        <authorList>
            <person name="Mwirichia R."/>
            <person name="Alam I."/>
            <person name="Rashid M."/>
            <person name="Vinu M."/>
            <person name="Ba-Alawi W."/>
            <person name="Anthony Kamau A."/>
            <person name="Kamanda Ngugi D."/>
            <person name="Goker M."/>
            <person name="Klenk H.P."/>
            <person name="Bajic V."/>
            <person name="Stingl U."/>
        </authorList>
    </citation>
    <scope>NUCLEOTIDE SEQUENCE [LARGE SCALE GENOMIC DNA]</scope>
    <source>
        <strain evidence="2">SCGC-AAA259E19</strain>
    </source>
</reference>
<dbReference type="EMBL" id="LHXO01000050">
    <property type="protein sequence ID" value="KXA94575.1"/>
    <property type="molecule type" value="Genomic_DNA"/>
</dbReference>
<sequence length="445" mass="51648">MDSKMIKQLHCPLCGSRLEINRIIRKTDEDIEGAVVSCSCRKYPLLEGILILKSNKHLSHITKKLEEGNYTRALRSLIQSQGLANTHWISRSNPLLVNIVHRNLAGLRKLLSNYKTWRLIQNSDISFCALMRKLGWGEFGEYLINRFSDPTFWSIYPLLRVIKSRKLERVLDFGCGAGHLSFILSRAFPHVEVFNIDKSFVLLILAKRYFNDGGQYICMDFDDMGSLPFQDDYFFTVLCMDTFHYVSSKLSLANEFSRVLKSRGLTLIPHLHNALAKNISPGSPLTPAGYLKLFENSETRLFPEVNLLEEFLKKNKLDLNKKYSQERLNSAKAFVLVRSNSKVYKKYLDVDCEFLSLKSDLNINPIFEVKKANSQFILTKQDYEDKYSIVKKHVPSKLEISKEILNRIREKGRKKTSEEIQKLRRKFVLISVPRNYCSFHRQIQT</sequence>
<dbReference type="InterPro" id="IPR013216">
    <property type="entry name" value="Methyltransf_11"/>
</dbReference>
<gene>
    <name evidence="2" type="ORF">AKJ65_04030</name>
</gene>
<dbReference type="AlphaFoldDB" id="A0A133UK46"/>
<dbReference type="Proteomes" id="UP000070284">
    <property type="component" value="Unassembled WGS sequence"/>
</dbReference>
<feature type="domain" description="Methyltransferase type 11" evidence="1">
    <location>
        <begin position="171"/>
        <end position="267"/>
    </location>
</feature>
<evidence type="ECO:0000259" key="1">
    <source>
        <dbReference type="Pfam" id="PF08241"/>
    </source>
</evidence>
<evidence type="ECO:0000313" key="2">
    <source>
        <dbReference type="EMBL" id="KXA94575.1"/>
    </source>
</evidence>
<dbReference type="CDD" id="cd02440">
    <property type="entry name" value="AdoMet_MTases"/>
    <property type="match status" value="1"/>
</dbReference>
<keyword evidence="3" id="KW-1185">Reference proteome</keyword>
<dbReference type="Pfam" id="PF08241">
    <property type="entry name" value="Methyltransf_11"/>
    <property type="match status" value="1"/>
</dbReference>
<comment type="caution">
    <text evidence="2">The sequence shown here is derived from an EMBL/GenBank/DDBJ whole genome shotgun (WGS) entry which is preliminary data.</text>
</comment>
<dbReference type="PANTHER" id="PTHR43591">
    <property type="entry name" value="METHYLTRANSFERASE"/>
    <property type="match status" value="1"/>
</dbReference>
<protein>
    <recommendedName>
        <fullName evidence="1">Methyltransferase type 11 domain-containing protein</fullName>
    </recommendedName>
</protein>
<dbReference type="SUPFAM" id="SSF53335">
    <property type="entry name" value="S-adenosyl-L-methionine-dependent methyltransferases"/>
    <property type="match status" value="1"/>
</dbReference>
<evidence type="ECO:0000313" key="3">
    <source>
        <dbReference type="Proteomes" id="UP000070284"/>
    </source>
</evidence>
<dbReference type="GO" id="GO:0008757">
    <property type="term" value="F:S-adenosylmethionine-dependent methyltransferase activity"/>
    <property type="evidence" value="ECO:0007669"/>
    <property type="project" value="InterPro"/>
</dbReference>
<accession>A0A133UK46</accession>
<name>A0A133UK46_9EURY</name>
<dbReference type="Gene3D" id="3.40.50.150">
    <property type="entry name" value="Vaccinia Virus protein VP39"/>
    <property type="match status" value="1"/>
</dbReference>